<evidence type="ECO:0000313" key="2">
    <source>
        <dbReference type="EMBL" id="KAF2540350.1"/>
    </source>
</evidence>
<accession>A0A8S9G380</accession>
<feature type="compositionally biased region" description="Basic and acidic residues" evidence="1">
    <location>
        <begin position="110"/>
        <end position="120"/>
    </location>
</feature>
<dbReference type="EMBL" id="QGKW02002005">
    <property type="protein sequence ID" value="KAF2540350.1"/>
    <property type="molecule type" value="Genomic_DNA"/>
</dbReference>
<feature type="region of interest" description="Disordered" evidence="1">
    <location>
        <begin position="18"/>
        <end position="43"/>
    </location>
</feature>
<reference evidence="2" key="1">
    <citation type="submission" date="2019-12" db="EMBL/GenBank/DDBJ databases">
        <title>Genome sequencing and annotation of Brassica cretica.</title>
        <authorList>
            <person name="Studholme D.J."/>
            <person name="Sarris P.F."/>
        </authorList>
    </citation>
    <scope>NUCLEOTIDE SEQUENCE</scope>
    <source>
        <strain evidence="2">PFS-001/15</strain>
        <tissue evidence="2">Leaf</tissue>
    </source>
</reference>
<dbReference type="AlphaFoldDB" id="A0A8S9G380"/>
<evidence type="ECO:0000313" key="3">
    <source>
        <dbReference type="Proteomes" id="UP000712281"/>
    </source>
</evidence>
<sequence length="147" mass="16793">MNLISSLKSSLQDYDNRMRASAAKERRRTSAVSGTKADEERCSDRAFFTVSQIAHGPTFPKDSIVFNRPSTIDLPICKSDIFYDLSKPKDESAFDEEGRDRRGRGRRVDRKGEEQKRRSNETGITPMKNRRQHQGGETRSQKPGTRI</sequence>
<organism evidence="2 3">
    <name type="scientific">Brassica cretica</name>
    <name type="common">Mustard</name>
    <dbReference type="NCBI Taxonomy" id="69181"/>
    <lineage>
        <taxon>Eukaryota</taxon>
        <taxon>Viridiplantae</taxon>
        <taxon>Streptophyta</taxon>
        <taxon>Embryophyta</taxon>
        <taxon>Tracheophyta</taxon>
        <taxon>Spermatophyta</taxon>
        <taxon>Magnoliopsida</taxon>
        <taxon>eudicotyledons</taxon>
        <taxon>Gunneridae</taxon>
        <taxon>Pentapetalae</taxon>
        <taxon>rosids</taxon>
        <taxon>malvids</taxon>
        <taxon>Brassicales</taxon>
        <taxon>Brassicaceae</taxon>
        <taxon>Brassiceae</taxon>
        <taxon>Brassica</taxon>
    </lineage>
</organism>
<comment type="caution">
    <text evidence="2">The sequence shown here is derived from an EMBL/GenBank/DDBJ whole genome shotgun (WGS) entry which is preliminary data.</text>
</comment>
<protein>
    <submittedName>
        <fullName evidence="2">Uncharacterized protein</fullName>
    </submittedName>
</protein>
<feature type="region of interest" description="Disordered" evidence="1">
    <location>
        <begin position="88"/>
        <end position="147"/>
    </location>
</feature>
<proteinExistence type="predicted"/>
<evidence type="ECO:0000256" key="1">
    <source>
        <dbReference type="SAM" id="MobiDB-lite"/>
    </source>
</evidence>
<gene>
    <name evidence="2" type="ORF">F2Q68_00028689</name>
</gene>
<name>A0A8S9G380_BRACR</name>
<feature type="compositionally biased region" description="Basic and acidic residues" evidence="1">
    <location>
        <begin position="88"/>
        <end position="100"/>
    </location>
</feature>
<dbReference type="Proteomes" id="UP000712281">
    <property type="component" value="Unassembled WGS sequence"/>
</dbReference>